<name>A0A0C9VDU3_SPHS4</name>
<accession>A0A0C9VDU3</accession>
<proteinExistence type="predicted"/>
<protein>
    <recommendedName>
        <fullName evidence="2">F-box domain-containing protein</fullName>
    </recommendedName>
</protein>
<organism evidence="3 4">
    <name type="scientific">Sphaerobolus stellatus (strain SS14)</name>
    <dbReference type="NCBI Taxonomy" id="990650"/>
    <lineage>
        <taxon>Eukaryota</taxon>
        <taxon>Fungi</taxon>
        <taxon>Dikarya</taxon>
        <taxon>Basidiomycota</taxon>
        <taxon>Agaricomycotina</taxon>
        <taxon>Agaricomycetes</taxon>
        <taxon>Phallomycetidae</taxon>
        <taxon>Geastrales</taxon>
        <taxon>Sphaerobolaceae</taxon>
        <taxon>Sphaerobolus</taxon>
    </lineage>
</organism>
<dbReference type="CDD" id="cd09917">
    <property type="entry name" value="F-box_SF"/>
    <property type="match status" value="1"/>
</dbReference>
<sequence>MTSLLQDVLRPHGIENLNRKLTQTHISKRSPTHGDDSGDELVDVQSLPGSPARSRPSSRPPSPTKGASKRPVPGPLLLSASSSADPLRVFPTELSQRIFGMLSIRDLARCSRVCKKWNKSQSLNYVWFQQYRKENFHDEALPPGKWTRRESKQNWRLEYIRTVRARDADIAHTPYTRPTTPSAGYQTPREVREEQWKLETQGSKPGKVEMREKYKELGGRKARSKTKVGSGGATRDKGGWVDGEEDY</sequence>
<evidence type="ECO:0000256" key="1">
    <source>
        <dbReference type="SAM" id="MobiDB-lite"/>
    </source>
</evidence>
<dbReference type="OrthoDB" id="6419443at2759"/>
<gene>
    <name evidence="3" type="ORF">M422DRAFT_30078</name>
</gene>
<feature type="compositionally biased region" description="Low complexity" evidence="1">
    <location>
        <begin position="46"/>
        <end position="57"/>
    </location>
</feature>
<dbReference type="Gene3D" id="1.20.1280.50">
    <property type="match status" value="1"/>
</dbReference>
<dbReference type="HOGENOM" id="CLU_074638_0_0_1"/>
<evidence type="ECO:0000259" key="2">
    <source>
        <dbReference type="PROSITE" id="PS50181"/>
    </source>
</evidence>
<dbReference type="InterPro" id="IPR036047">
    <property type="entry name" value="F-box-like_dom_sf"/>
</dbReference>
<keyword evidence="4" id="KW-1185">Reference proteome</keyword>
<dbReference type="InterPro" id="IPR001810">
    <property type="entry name" value="F-box_dom"/>
</dbReference>
<dbReference type="Proteomes" id="UP000054279">
    <property type="component" value="Unassembled WGS sequence"/>
</dbReference>
<evidence type="ECO:0000313" key="3">
    <source>
        <dbReference type="EMBL" id="KIJ45224.1"/>
    </source>
</evidence>
<feature type="compositionally biased region" description="Basic and acidic residues" evidence="1">
    <location>
        <begin position="206"/>
        <end position="219"/>
    </location>
</feature>
<dbReference type="PROSITE" id="PS50181">
    <property type="entry name" value="FBOX"/>
    <property type="match status" value="1"/>
</dbReference>
<reference evidence="3 4" key="1">
    <citation type="submission" date="2014-06" db="EMBL/GenBank/DDBJ databases">
        <title>Evolutionary Origins and Diversification of the Mycorrhizal Mutualists.</title>
        <authorList>
            <consortium name="DOE Joint Genome Institute"/>
            <consortium name="Mycorrhizal Genomics Consortium"/>
            <person name="Kohler A."/>
            <person name="Kuo A."/>
            <person name="Nagy L.G."/>
            <person name="Floudas D."/>
            <person name="Copeland A."/>
            <person name="Barry K.W."/>
            <person name="Cichocki N."/>
            <person name="Veneault-Fourrey C."/>
            <person name="LaButti K."/>
            <person name="Lindquist E.A."/>
            <person name="Lipzen A."/>
            <person name="Lundell T."/>
            <person name="Morin E."/>
            <person name="Murat C."/>
            <person name="Riley R."/>
            <person name="Ohm R."/>
            <person name="Sun H."/>
            <person name="Tunlid A."/>
            <person name="Henrissat B."/>
            <person name="Grigoriev I.V."/>
            <person name="Hibbett D.S."/>
            <person name="Martin F."/>
        </authorList>
    </citation>
    <scope>NUCLEOTIDE SEQUENCE [LARGE SCALE GENOMIC DNA]</scope>
    <source>
        <strain evidence="3 4">SS14</strain>
    </source>
</reference>
<dbReference type="SUPFAM" id="SSF81383">
    <property type="entry name" value="F-box domain"/>
    <property type="match status" value="1"/>
</dbReference>
<evidence type="ECO:0000313" key="4">
    <source>
        <dbReference type="Proteomes" id="UP000054279"/>
    </source>
</evidence>
<feature type="domain" description="F-box" evidence="2">
    <location>
        <begin position="84"/>
        <end position="130"/>
    </location>
</feature>
<dbReference type="Pfam" id="PF12937">
    <property type="entry name" value="F-box-like"/>
    <property type="match status" value="1"/>
</dbReference>
<dbReference type="SMART" id="SM00256">
    <property type="entry name" value="FBOX"/>
    <property type="match status" value="1"/>
</dbReference>
<dbReference type="AlphaFoldDB" id="A0A0C9VDU3"/>
<dbReference type="EMBL" id="KN837113">
    <property type="protein sequence ID" value="KIJ45224.1"/>
    <property type="molecule type" value="Genomic_DNA"/>
</dbReference>
<feature type="region of interest" description="Disordered" evidence="1">
    <location>
        <begin position="15"/>
        <end position="78"/>
    </location>
</feature>
<feature type="region of interest" description="Disordered" evidence="1">
    <location>
        <begin position="197"/>
        <end position="247"/>
    </location>
</feature>